<dbReference type="PROSITE" id="PS51257">
    <property type="entry name" value="PROKAR_LIPOPROTEIN"/>
    <property type="match status" value="1"/>
</dbReference>
<gene>
    <name evidence="2" type="ORF">CKY47_27685</name>
</gene>
<feature type="chain" id="PRO_5046549825" description="Lipoprotein" evidence="1">
    <location>
        <begin position="23"/>
        <end position="243"/>
    </location>
</feature>
<sequence length="243" mass="25668">MRRSVVTSVSVLVLALVAAGCAEPRGLPAPALGPVAEDSAALVATAAARADEQRSVRFAAENAVAGREVRLDGDLLRAPEGRLLSLTEDGTDVVVLADAGYSRTAGGTWTRHDPGERVPVRADATIGDLPDEVDPAAVVRSLAGALVVARAEEVLDGVPTHRYTMLVDLRVQAERTPDATRRAQLLAADESGFTATAVVWVGPGDLPVRVEQVLTTLEDTTFQRVVHRFSNWNADVRVTAPVP</sequence>
<evidence type="ECO:0000313" key="2">
    <source>
        <dbReference type="EMBL" id="MDQ2587703.1"/>
    </source>
</evidence>
<evidence type="ECO:0000313" key="3">
    <source>
        <dbReference type="Proteomes" id="UP001225605"/>
    </source>
</evidence>
<evidence type="ECO:0000256" key="1">
    <source>
        <dbReference type="SAM" id="SignalP"/>
    </source>
</evidence>
<comment type="caution">
    <text evidence="2">The sequence shown here is derived from an EMBL/GenBank/DDBJ whole genome shotgun (WGS) entry which is preliminary data.</text>
</comment>
<keyword evidence="1" id="KW-0732">Signal</keyword>
<name>A0ABU0X7N0_9PSEU</name>
<evidence type="ECO:0008006" key="4">
    <source>
        <dbReference type="Google" id="ProtNLM"/>
    </source>
</evidence>
<dbReference type="SUPFAM" id="SSF89392">
    <property type="entry name" value="Prokaryotic lipoproteins and lipoprotein localization factors"/>
    <property type="match status" value="1"/>
</dbReference>
<accession>A0ABU0X7N0</accession>
<organism evidence="2 3">
    <name type="scientific">Saccharothrix yanglingensis</name>
    <dbReference type="NCBI Taxonomy" id="659496"/>
    <lineage>
        <taxon>Bacteria</taxon>
        <taxon>Bacillati</taxon>
        <taxon>Actinomycetota</taxon>
        <taxon>Actinomycetes</taxon>
        <taxon>Pseudonocardiales</taxon>
        <taxon>Pseudonocardiaceae</taxon>
        <taxon>Saccharothrix</taxon>
    </lineage>
</organism>
<reference evidence="2 3" key="1">
    <citation type="submission" date="2017-06" db="EMBL/GenBank/DDBJ databases">
        <title>Cultured bacterium strain Saccharothrix yanglingensis Hhs.015.</title>
        <authorList>
            <person name="Xia Y."/>
        </authorList>
    </citation>
    <scope>NUCLEOTIDE SEQUENCE [LARGE SCALE GENOMIC DNA]</scope>
    <source>
        <strain evidence="2 3">Hhs.015</strain>
    </source>
</reference>
<dbReference type="InterPro" id="IPR029046">
    <property type="entry name" value="LolA/LolB/LppX"/>
</dbReference>
<dbReference type="EMBL" id="NSDM01000013">
    <property type="protein sequence ID" value="MDQ2587703.1"/>
    <property type="molecule type" value="Genomic_DNA"/>
</dbReference>
<keyword evidence="3" id="KW-1185">Reference proteome</keyword>
<proteinExistence type="predicted"/>
<protein>
    <recommendedName>
        <fullName evidence="4">Lipoprotein</fullName>
    </recommendedName>
</protein>
<dbReference type="Gene3D" id="2.50.20.20">
    <property type="match status" value="1"/>
</dbReference>
<dbReference type="Proteomes" id="UP001225605">
    <property type="component" value="Unassembled WGS sequence"/>
</dbReference>
<dbReference type="RefSeq" id="WP_306749305.1">
    <property type="nucleotide sequence ID" value="NZ_NSDM01000013.1"/>
</dbReference>
<feature type="signal peptide" evidence="1">
    <location>
        <begin position="1"/>
        <end position="22"/>
    </location>
</feature>